<comment type="caution">
    <text evidence="1">The sequence shown here is derived from an EMBL/GenBank/DDBJ whole genome shotgun (WGS) entry which is preliminary data.</text>
</comment>
<dbReference type="Proteomes" id="UP000285190">
    <property type="component" value="Unassembled WGS sequence"/>
</dbReference>
<evidence type="ECO:0000313" key="2">
    <source>
        <dbReference type="Proteomes" id="UP000285190"/>
    </source>
</evidence>
<name>A0A418X0H0_9BURK</name>
<dbReference type="EMBL" id="QYUN01000002">
    <property type="protein sequence ID" value="RJG05988.1"/>
    <property type="molecule type" value="Genomic_DNA"/>
</dbReference>
<sequence>MQNEIDSVFWLPPGDAVITRLGIVEVTPGEILTPNDHEEKLGYRMQILVDNAKMSLRSLDSLFYKKLTERGIDVAYRALECAGVDLVADLASRLRAAGALISEPVQIPMESRPGVQAWHDETTLVAWIQRASMWLR</sequence>
<organism evidence="1 2">
    <name type="scientific">Noviherbaspirillum cavernae</name>
    <dbReference type="NCBI Taxonomy" id="2320862"/>
    <lineage>
        <taxon>Bacteria</taxon>
        <taxon>Pseudomonadati</taxon>
        <taxon>Pseudomonadota</taxon>
        <taxon>Betaproteobacteria</taxon>
        <taxon>Burkholderiales</taxon>
        <taxon>Oxalobacteraceae</taxon>
        <taxon>Noviherbaspirillum</taxon>
    </lineage>
</organism>
<proteinExistence type="predicted"/>
<dbReference type="OrthoDB" id="8445114at2"/>
<keyword evidence="2" id="KW-1185">Reference proteome</keyword>
<dbReference type="AlphaFoldDB" id="A0A418X0H0"/>
<gene>
    <name evidence="1" type="ORF">D3870_08135</name>
</gene>
<dbReference type="RefSeq" id="WP_119738155.1">
    <property type="nucleotide sequence ID" value="NZ_QYUN01000002.1"/>
</dbReference>
<reference evidence="1 2" key="1">
    <citation type="submission" date="2018-09" db="EMBL/GenBank/DDBJ databases">
        <authorList>
            <person name="Zhu H."/>
        </authorList>
    </citation>
    <scope>NUCLEOTIDE SEQUENCE [LARGE SCALE GENOMIC DNA]</scope>
    <source>
        <strain evidence="1 2">K2R10-39</strain>
    </source>
</reference>
<accession>A0A418X0H0</accession>
<evidence type="ECO:0000313" key="1">
    <source>
        <dbReference type="EMBL" id="RJG05988.1"/>
    </source>
</evidence>
<protein>
    <submittedName>
        <fullName evidence="1">Uncharacterized protein</fullName>
    </submittedName>
</protein>